<keyword evidence="1" id="KW-0812">Transmembrane</keyword>
<feature type="transmembrane region" description="Helical" evidence="1">
    <location>
        <begin position="388"/>
        <end position="411"/>
    </location>
</feature>
<protein>
    <submittedName>
        <fullName evidence="2">MFS transporter</fullName>
    </submittedName>
</protein>
<keyword evidence="1" id="KW-0472">Membrane</keyword>
<feature type="transmembrane region" description="Helical" evidence="1">
    <location>
        <begin position="63"/>
        <end position="84"/>
    </location>
</feature>
<dbReference type="SUPFAM" id="SSF103473">
    <property type="entry name" value="MFS general substrate transporter"/>
    <property type="match status" value="1"/>
</dbReference>
<gene>
    <name evidence="2" type="ORF">ACINKY_07540</name>
</gene>
<name>A0ABW8HRY8_9BACL</name>
<dbReference type="InterPro" id="IPR001927">
    <property type="entry name" value="Na/Gal_symport"/>
</dbReference>
<dbReference type="InterPro" id="IPR036259">
    <property type="entry name" value="MFS_trans_sf"/>
</dbReference>
<comment type="caution">
    <text evidence="2">The sequence shown here is derived from an EMBL/GenBank/DDBJ whole genome shotgun (WGS) entry which is preliminary data.</text>
</comment>
<dbReference type="Pfam" id="PF13347">
    <property type="entry name" value="MFS_2"/>
    <property type="match status" value="1"/>
</dbReference>
<evidence type="ECO:0000313" key="2">
    <source>
        <dbReference type="EMBL" id="MFK0522053.1"/>
    </source>
</evidence>
<dbReference type="CDD" id="cd17332">
    <property type="entry name" value="MFS_MelB_like"/>
    <property type="match status" value="1"/>
</dbReference>
<keyword evidence="1" id="KW-1133">Transmembrane helix</keyword>
<dbReference type="Proteomes" id="UP001618531">
    <property type="component" value="Unassembled WGS sequence"/>
</dbReference>
<feature type="transmembrane region" description="Helical" evidence="1">
    <location>
        <begin position="423"/>
        <end position="446"/>
    </location>
</feature>
<feature type="transmembrane region" description="Helical" evidence="1">
    <location>
        <begin position="27"/>
        <end position="51"/>
    </location>
</feature>
<evidence type="ECO:0000256" key="1">
    <source>
        <dbReference type="SAM" id="Phobius"/>
    </source>
</evidence>
<dbReference type="RefSeq" id="WP_402872958.1">
    <property type="nucleotide sequence ID" value="NZ_JBIYSL010000001.1"/>
</dbReference>
<dbReference type="PANTHER" id="PTHR11328:SF24">
    <property type="entry name" value="MAJOR FACILITATOR SUPERFAMILY (MFS) PROFILE DOMAIN-CONTAINING PROTEIN"/>
    <property type="match status" value="1"/>
</dbReference>
<dbReference type="EMBL" id="JBIYSL010000001">
    <property type="protein sequence ID" value="MFK0522053.1"/>
    <property type="molecule type" value="Genomic_DNA"/>
</dbReference>
<sequence>MLTTEKVSKAKVIGEGRDRKLKFREKFSATVLDGTATFHLQVVQLFLLFFYTDIMKISPAYVAGLFLITRIIDAFLTPVFGILVDKVSTPWGKYKPWVITIGIGTGITGWLTYTVPDLSPDGKIVYATITYVLYSLFISVTSAPTTALKPAITKSIDDRISMGQIGYFIIIIGALFAQSAVQPLYKALGGGNDARGFSLVMGAVAVVSILIAIYQQFSIKERYVVVPAKNEKGPSLKEMLVAVFTNKTAIIVYLFILGTNLANGIRAGASIYYFKYYFGNEGLLAIVGLVSLVPTMIGVMFSSKITRRIGIKKNLVIAIIVNVIGTAAAIALPPSSVGIILFMVIGALIAFFAGLSTPAQATMMPAAMDYTEWKTKKNVNGFMASFQGFLQTFATAISGAITAGMLALIGYVGGAEQSSETILGLKILMGIVPAIATLFSFSVLWFDLTEDKQAQITKELEERRNNSGEDAKE</sequence>
<reference evidence="2 3" key="1">
    <citation type="submission" date="2024-11" db="EMBL/GenBank/DDBJ databases">
        <title>Identification and Characterization of a Novel Fosfomycin Bacillithiol Transferase FosB8 in Paenibacillus illinoisensis.</title>
        <authorList>
            <person name="Lu W."/>
        </authorList>
    </citation>
    <scope>NUCLEOTIDE SEQUENCE [LARGE SCALE GENOMIC DNA]</scope>
    <source>
        <strain evidence="2 3">WP77</strain>
    </source>
</reference>
<keyword evidence="3" id="KW-1185">Reference proteome</keyword>
<proteinExistence type="predicted"/>
<accession>A0ABW8HRY8</accession>
<feature type="transmembrane region" description="Helical" evidence="1">
    <location>
        <begin position="96"/>
        <end position="113"/>
    </location>
</feature>
<dbReference type="Gene3D" id="1.20.1250.20">
    <property type="entry name" value="MFS general substrate transporter like domains"/>
    <property type="match status" value="2"/>
</dbReference>
<feature type="transmembrane region" description="Helical" evidence="1">
    <location>
        <begin position="282"/>
        <end position="303"/>
    </location>
</feature>
<evidence type="ECO:0000313" key="3">
    <source>
        <dbReference type="Proteomes" id="UP001618531"/>
    </source>
</evidence>
<feature type="transmembrane region" description="Helical" evidence="1">
    <location>
        <begin position="239"/>
        <end position="262"/>
    </location>
</feature>
<organism evidence="2 3">
    <name type="scientific">Paenibacillus illinoisensis</name>
    <dbReference type="NCBI Taxonomy" id="59845"/>
    <lineage>
        <taxon>Bacteria</taxon>
        <taxon>Bacillati</taxon>
        <taxon>Bacillota</taxon>
        <taxon>Bacilli</taxon>
        <taxon>Bacillales</taxon>
        <taxon>Paenibacillaceae</taxon>
        <taxon>Paenibacillus</taxon>
    </lineage>
</organism>
<dbReference type="PANTHER" id="PTHR11328">
    <property type="entry name" value="MAJOR FACILITATOR SUPERFAMILY DOMAIN-CONTAINING PROTEIN"/>
    <property type="match status" value="1"/>
</dbReference>
<feature type="transmembrane region" description="Helical" evidence="1">
    <location>
        <begin position="339"/>
        <end position="367"/>
    </location>
</feature>
<feature type="transmembrane region" description="Helical" evidence="1">
    <location>
        <begin position="125"/>
        <end position="144"/>
    </location>
</feature>
<feature type="transmembrane region" description="Helical" evidence="1">
    <location>
        <begin position="197"/>
        <end position="214"/>
    </location>
</feature>
<dbReference type="InterPro" id="IPR039672">
    <property type="entry name" value="MFS_2"/>
</dbReference>
<feature type="transmembrane region" description="Helical" evidence="1">
    <location>
        <begin position="315"/>
        <end position="333"/>
    </location>
</feature>
<dbReference type="NCBIfam" id="TIGR00792">
    <property type="entry name" value="gph"/>
    <property type="match status" value="1"/>
</dbReference>
<feature type="transmembrane region" description="Helical" evidence="1">
    <location>
        <begin position="165"/>
        <end position="185"/>
    </location>
</feature>